<feature type="domain" description="Periplasmic binding protein" evidence="2">
    <location>
        <begin position="44"/>
        <end position="278"/>
    </location>
</feature>
<sequence>MKQREYRWWQMLVLVVLAAATVLSLVIPERFLVGPDPKRVEVSILIRQTDNTFCATARQGMEQAAEDLGAELRFLTLPEDNDSDAQIELLRREIDVGVDAAVVAPVDCEKLALFLGDTPPIPVVSIESPVDGTSASVYPNNEQAGQLLAEQLISDFPDGGQVLLVNSCPGAVGLSTRLECAQKLLQDAGFSIAVCNGFSTQKLLEKADFVVCFEAQALDIAVQQSFECAAPPKIYGAGVTDSVVAQVERGQISVLAAWSEYAVGYLSVTQAVAAARNQSVEDYLLPVSIVQEGNTYDPDHQKLLYPIAG</sequence>
<evidence type="ECO:0000256" key="1">
    <source>
        <dbReference type="ARBA" id="ARBA00004196"/>
    </source>
</evidence>
<dbReference type="InterPro" id="IPR028082">
    <property type="entry name" value="Peripla_BP_I"/>
</dbReference>
<comment type="subcellular location">
    <subcellularLocation>
        <location evidence="1">Cell envelope</location>
    </subcellularLocation>
</comment>
<dbReference type="PANTHER" id="PTHR30036:SF8">
    <property type="entry name" value="ABC-TYPE SUGAR TRANSPORT SYSTEM PERIPLASMIC COMPONENT-LIKE PROTEIN"/>
    <property type="match status" value="1"/>
</dbReference>
<dbReference type="SUPFAM" id="SSF53822">
    <property type="entry name" value="Periplasmic binding protein-like I"/>
    <property type="match status" value="1"/>
</dbReference>
<dbReference type="Pfam" id="PF13407">
    <property type="entry name" value="Peripla_BP_4"/>
    <property type="match status" value="1"/>
</dbReference>
<dbReference type="RefSeq" id="WP_349216114.1">
    <property type="nucleotide sequence ID" value="NZ_JBBMFA010000092.1"/>
</dbReference>
<evidence type="ECO:0000313" key="3">
    <source>
        <dbReference type="EMBL" id="MEQ2520581.1"/>
    </source>
</evidence>
<proteinExistence type="predicted"/>
<comment type="caution">
    <text evidence="3">The sequence shown here is derived from an EMBL/GenBank/DDBJ whole genome shotgun (WGS) entry which is preliminary data.</text>
</comment>
<organism evidence="3 4">
    <name type="scientific">Ruthenibacterium intestinale</name>
    <dbReference type="NCBI Taxonomy" id="3133163"/>
    <lineage>
        <taxon>Bacteria</taxon>
        <taxon>Bacillati</taxon>
        <taxon>Bacillota</taxon>
        <taxon>Clostridia</taxon>
        <taxon>Eubacteriales</taxon>
        <taxon>Oscillospiraceae</taxon>
        <taxon>Ruthenibacterium</taxon>
    </lineage>
</organism>
<keyword evidence="4" id="KW-1185">Reference proteome</keyword>
<protein>
    <submittedName>
        <fullName evidence="3">Substrate-binding domain-containing protein</fullName>
    </submittedName>
</protein>
<gene>
    <name evidence="3" type="ORF">WMO24_09100</name>
</gene>
<dbReference type="Proteomes" id="UP001477672">
    <property type="component" value="Unassembled WGS sequence"/>
</dbReference>
<accession>A0ABV1GFE7</accession>
<dbReference type="Gene3D" id="3.40.50.2300">
    <property type="match status" value="2"/>
</dbReference>
<dbReference type="EMBL" id="JBBMFA010000092">
    <property type="protein sequence ID" value="MEQ2520581.1"/>
    <property type="molecule type" value="Genomic_DNA"/>
</dbReference>
<dbReference type="InterPro" id="IPR025997">
    <property type="entry name" value="SBP_2_dom"/>
</dbReference>
<evidence type="ECO:0000313" key="4">
    <source>
        <dbReference type="Proteomes" id="UP001477672"/>
    </source>
</evidence>
<dbReference type="InterPro" id="IPR050555">
    <property type="entry name" value="Bact_Solute-Bind_Prot2"/>
</dbReference>
<reference evidence="3 4" key="1">
    <citation type="submission" date="2024-03" db="EMBL/GenBank/DDBJ databases">
        <title>Human intestinal bacterial collection.</title>
        <authorList>
            <person name="Pauvert C."/>
            <person name="Hitch T.C.A."/>
            <person name="Clavel T."/>
        </authorList>
    </citation>
    <scope>NUCLEOTIDE SEQUENCE [LARGE SCALE GENOMIC DNA]</scope>
    <source>
        <strain evidence="3 4">CLA-JM-H11</strain>
    </source>
</reference>
<name>A0ABV1GFE7_9FIRM</name>
<evidence type="ECO:0000259" key="2">
    <source>
        <dbReference type="Pfam" id="PF13407"/>
    </source>
</evidence>
<dbReference type="PANTHER" id="PTHR30036">
    <property type="entry name" value="D-XYLOSE-BINDING PERIPLASMIC PROTEIN"/>
    <property type="match status" value="1"/>
</dbReference>